<organism evidence="6 7">
    <name type="scientific">Senna tora</name>
    <dbReference type="NCBI Taxonomy" id="362788"/>
    <lineage>
        <taxon>Eukaryota</taxon>
        <taxon>Viridiplantae</taxon>
        <taxon>Streptophyta</taxon>
        <taxon>Embryophyta</taxon>
        <taxon>Tracheophyta</taxon>
        <taxon>Spermatophyta</taxon>
        <taxon>Magnoliopsida</taxon>
        <taxon>eudicotyledons</taxon>
        <taxon>Gunneridae</taxon>
        <taxon>Pentapetalae</taxon>
        <taxon>rosids</taxon>
        <taxon>fabids</taxon>
        <taxon>Fabales</taxon>
        <taxon>Fabaceae</taxon>
        <taxon>Caesalpinioideae</taxon>
        <taxon>Cassia clade</taxon>
        <taxon>Senna</taxon>
    </lineage>
</organism>
<reference evidence="6" key="1">
    <citation type="submission" date="2020-09" db="EMBL/GenBank/DDBJ databases">
        <title>Genome-Enabled Discovery of Anthraquinone Biosynthesis in Senna tora.</title>
        <authorList>
            <person name="Kang S.-H."/>
            <person name="Pandey R.P."/>
            <person name="Lee C.-M."/>
            <person name="Sim J.-S."/>
            <person name="Jeong J.-T."/>
            <person name="Choi B.-S."/>
            <person name="Jung M."/>
            <person name="Ginzburg D."/>
            <person name="Zhao K."/>
            <person name="Won S.Y."/>
            <person name="Oh T.-J."/>
            <person name="Yu Y."/>
            <person name="Kim N.-H."/>
            <person name="Lee O.R."/>
            <person name="Lee T.-H."/>
            <person name="Bashyal P."/>
            <person name="Kim T.-S."/>
            <person name="Lee W.-H."/>
            <person name="Kawkins C."/>
            <person name="Kim C.-K."/>
            <person name="Kim J.S."/>
            <person name="Ahn B.O."/>
            <person name="Rhee S.Y."/>
            <person name="Sohng J.K."/>
        </authorList>
    </citation>
    <scope>NUCLEOTIDE SEQUENCE</scope>
    <source>
        <tissue evidence="6">Leaf</tissue>
    </source>
</reference>
<keyword evidence="1 3" id="KW-0805">Transcription regulation</keyword>
<dbReference type="AlphaFoldDB" id="A0A834WH60"/>
<feature type="domain" description="Leucine zipper homeobox-associated" evidence="5">
    <location>
        <begin position="36"/>
        <end position="77"/>
    </location>
</feature>
<comment type="function">
    <text evidence="3">Transcription factor.</text>
</comment>
<dbReference type="Proteomes" id="UP000634136">
    <property type="component" value="Unassembled WGS sequence"/>
</dbReference>
<gene>
    <name evidence="6" type="ORF">G2W53_026153</name>
</gene>
<keyword evidence="3 6" id="KW-0238">DNA-binding</keyword>
<dbReference type="GO" id="GO:0045893">
    <property type="term" value="P:positive regulation of DNA-templated transcription"/>
    <property type="evidence" value="ECO:0007669"/>
    <property type="project" value="TreeGrafter"/>
</dbReference>
<dbReference type="GO" id="GO:0000981">
    <property type="term" value="F:DNA-binding transcription factor activity, RNA polymerase II-specific"/>
    <property type="evidence" value="ECO:0007669"/>
    <property type="project" value="UniProtKB-UniRule"/>
</dbReference>
<dbReference type="GO" id="GO:0005634">
    <property type="term" value="C:nucleus"/>
    <property type="evidence" value="ECO:0007669"/>
    <property type="project" value="UniProtKB-SubCell"/>
</dbReference>
<dbReference type="PANTHER" id="PTHR24326">
    <property type="entry name" value="HOMEOBOX-LEUCINE ZIPPER PROTEIN"/>
    <property type="match status" value="1"/>
</dbReference>
<proteinExistence type="inferred from homology"/>
<keyword evidence="3" id="KW-0539">Nucleus</keyword>
<evidence type="ECO:0000256" key="2">
    <source>
        <dbReference type="ARBA" id="ARBA00023163"/>
    </source>
</evidence>
<evidence type="ECO:0000256" key="1">
    <source>
        <dbReference type="ARBA" id="ARBA00023015"/>
    </source>
</evidence>
<keyword evidence="7" id="KW-1185">Reference proteome</keyword>
<comment type="similarity">
    <text evidence="3">Belongs to the HD-ZIP homeobox family. Class I subfamily.</text>
</comment>
<sequence length="130" mass="14551">MNNGSFESGGGEEELYDACFHQAGKKRRLTNEFKTKQLEKDYNALKTCFDKLKTDHDPLLHQNDKLKQQVKSLKEKLMGVEEKEKSGGDSEVVVVAMNNCKQEDVSSAKSDLFDSDSPPHHTADSSTKSL</sequence>
<feature type="region of interest" description="Disordered" evidence="4">
    <location>
        <begin position="106"/>
        <end position="130"/>
    </location>
</feature>
<evidence type="ECO:0000259" key="5">
    <source>
        <dbReference type="Pfam" id="PF02183"/>
    </source>
</evidence>
<protein>
    <recommendedName>
        <fullName evidence="3">Homeobox-leucine zipper protein</fullName>
    </recommendedName>
    <alternativeName>
        <fullName evidence="3">HD-ZIP protein</fullName>
    </alternativeName>
    <alternativeName>
        <fullName evidence="3">Homeodomain transcription factor</fullName>
    </alternativeName>
</protein>
<comment type="subcellular location">
    <subcellularLocation>
        <location evidence="3">Nucleus</location>
    </subcellularLocation>
</comment>
<evidence type="ECO:0000256" key="4">
    <source>
        <dbReference type="SAM" id="MobiDB-lite"/>
    </source>
</evidence>
<dbReference type="OrthoDB" id="6159439at2759"/>
<keyword evidence="3 6" id="KW-0371">Homeobox</keyword>
<comment type="caution">
    <text evidence="6">The sequence shown here is derived from an EMBL/GenBank/DDBJ whole genome shotgun (WGS) entry which is preliminary data.</text>
</comment>
<dbReference type="InterPro" id="IPR045224">
    <property type="entry name" value="HDZip_class_I_plant"/>
</dbReference>
<dbReference type="PANTHER" id="PTHR24326:SF495">
    <property type="entry name" value="HOMEOBOX-LEUCINE ZIPPER PROTEIN"/>
    <property type="match status" value="1"/>
</dbReference>
<evidence type="ECO:0000313" key="7">
    <source>
        <dbReference type="Proteomes" id="UP000634136"/>
    </source>
</evidence>
<name>A0A834WH60_9FABA</name>
<dbReference type="InterPro" id="IPR003106">
    <property type="entry name" value="Leu_zip_homeo"/>
</dbReference>
<dbReference type="Pfam" id="PF02183">
    <property type="entry name" value="HALZ"/>
    <property type="match status" value="1"/>
</dbReference>
<dbReference type="GO" id="GO:0043565">
    <property type="term" value="F:sequence-specific DNA binding"/>
    <property type="evidence" value="ECO:0007669"/>
    <property type="project" value="InterPro"/>
</dbReference>
<keyword evidence="2 3" id="KW-0804">Transcription</keyword>
<dbReference type="EMBL" id="JAAIUW010000008">
    <property type="protein sequence ID" value="KAF7820698.1"/>
    <property type="molecule type" value="Genomic_DNA"/>
</dbReference>
<evidence type="ECO:0000313" key="6">
    <source>
        <dbReference type="EMBL" id="KAF7820698.1"/>
    </source>
</evidence>
<evidence type="ECO:0000256" key="3">
    <source>
        <dbReference type="RuleBase" id="RU369038"/>
    </source>
</evidence>
<accession>A0A834WH60</accession>